<feature type="signal peptide" evidence="2">
    <location>
        <begin position="1"/>
        <end position="17"/>
    </location>
</feature>
<dbReference type="Gene3D" id="2.60.40.1120">
    <property type="entry name" value="Carboxypeptidase-like, regulatory domain"/>
    <property type="match status" value="1"/>
</dbReference>
<feature type="domain" description="TonB-dependent receptor plug" evidence="3">
    <location>
        <begin position="406"/>
        <end position="471"/>
    </location>
</feature>
<dbReference type="InterPro" id="IPR011935">
    <property type="entry name" value="CHP02231"/>
</dbReference>
<organism evidence="6 7">
    <name type="scientific">Algibacter pectinivorans</name>
    <dbReference type="NCBI Taxonomy" id="870482"/>
    <lineage>
        <taxon>Bacteria</taxon>
        <taxon>Pseudomonadati</taxon>
        <taxon>Bacteroidota</taxon>
        <taxon>Flavobacteriia</taxon>
        <taxon>Flavobacteriales</taxon>
        <taxon>Flavobacteriaceae</taxon>
        <taxon>Algibacter</taxon>
    </lineage>
</organism>
<keyword evidence="2" id="KW-0732">Signal</keyword>
<dbReference type="InterPro" id="IPR012910">
    <property type="entry name" value="Plug_dom"/>
</dbReference>
<keyword evidence="1" id="KW-0175">Coiled coil</keyword>
<feature type="chain" id="PRO_5011658231" description="TonB-dependent outer membrane receptor, SusC/RagA subfamily, signature region" evidence="2">
    <location>
        <begin position="18"/>
        <end position="692"/>
    </location>
</feature>
<feature type="domain" description="DUF4139" evidence="4">
    <location>
        <begin position="215"/>
        <end position="686"/>
    </location>
</feature>
<dbReference type="InterPro" id="IPR037066">
    <property type="entry name" value="Plug_dom_sf"/>
</dbReference>
<evidence type="ECO:0000256" key="2">
    <source>
        <dbReference type="SAM" id="SignalP"/>
    </source>
</evidence>
<evidence type="ECO:0000256" key="1">
    <source>
        <dbReference type="SAM" id="Coils"/>
    </source>
</evidence>
<proteinExistence type="predicted"/>
<dbReference type="NCBIfam" id="TIGR02231">
    <property type="entry name" value="mucoidy inhibitor MuiA family protein"/>
    <property type="match status" value="2"/>
</dbReference>
<dbReference type="Pfam" id="PF13600">
    <property type="entry name" value="DUF4140"/>
    <property type="match status" value="1"/>
</dbReference>
<dbReference type="SUPFAM" id="SSF49464">
    <property type="entry name" value="Carboxypeptidase regulatory domain-like"/>
    <property type="match status" value="1"/>
</dbReference>
<feature type="coiled-coil region" evidence="1">
    <location>
        <begin position="90"/>
        <end position="131"/>
    </location>
</feature>
<dbReference type="InterPro" id="IPR023997">
    <property type="entry name" value="TonB-dep_OMP_SusC/RagA_CS"/>
</dbReference>
<evidence type="ECO:0000313" key="7">
    <source>
        <dbReference type="Proteomes" id="UP000199439"/>
    </source>
</evidence>
<dbReference type="OrthoDB" id="634585at2"/>
<dbReference type="Pfam" id="PF07715">
    <property type="entry name" value="Plug"/>
    <property type="match status" value="1"/>
</dbReference>
<dbReference type="PANTHER" id="PTHR31005:SF8">
    <property type="entry name" value="DUF4139 DOMAIN-CONTAINING PROTEIN"/>
    <property type="match status" value="1"/>
</dbReference>
<dbReference type="Gene3D" id="2.170.130.10">
    <property type="entry name" value="TonB-dependent receptor, plug domain"/>
    <property type="match status" value="1"/>
</dbReference>
<dbReference type="PANTHER" id="PTHR31005">
    <property type="entry name" value="DUF4139 DOMAIN-CONTAINING PROTEIN"/>
    <property type="match status" value="1"/>
</dbReference>
<accession>A0A1I1P837</accession>
<dbReference type="STRING" id="870482.SAMN04487987_103267"/>
<keyword evidence="7" id="KW-1185">Reference proteome</keyword>
<evidence type="ECO:0000259" key="5">
    <source>
        <dbReference type="Pfam" id="PF13600"/>
    </source>
</evidence>
<gene>
    <name evidence="6" type="ORF">SAMN04487987_103267</name>
</gene>
<dbReference type="SUPFAM" id="SSF56935">
    <property type="entry name" value="Porins"/>
    <property type="match status" value="1"/>
</dbReference>
<name>A0A1I1P837_9FLAO</name>
<evidence type="ECO:0008006" key="8">
    <source>
        <dbReference type="Google" id="ProtNLM"/>
    </source>
</evidence>
<dbReference type="RefSeq" id="WP_092850496.1">
    <property type="nucleotide sequence ID" value="NZ_FOMI01000003.1"/>
</dbReference>
<dbReference type="NCBIfam" id="TIGR04057">
    <property type="entry name" value="SusC_RagA_signa"/>
    <property type="match status" value="1"/>
</dbReference>
<feature type="domain" description="DUF4140" evidence="5">
    <location>
        <begin position="30"/>
        <end position="127"/>
    </location>
</feature>
<sequence>MKQLCYLFLCFTTFVFAINPKPIPSAIKDVTVFVDGAQITRHATILLSAGTTEFSFTKLSPHILENSIQISGLNNASIISINYAINHLSKLDKSETINQLKAEIERLKDAINAEEDIMSGYQEELKIIKENRKLGNENQVVSLEKLKQFAAYYRTRITEINTLINKSLKTNRDYNEQIGDIKKQLQDLHVDDKIQSGEIKAKFHTNASKQLNLVIKYNVKNAGWFPIYDLKAKDINKPIDLHYKAHVYQNTGIRWENVSLTLSTNDPNTNNLKPEMNPKYLNFVSRNYNYNTENATKRNDFKHNPFVKLITGTITDESGMPLPGASIILKGTSIGTSTDFDGNFSIEPQGAEQLEISYVGYVSEIIPIHSSVINISLQEDVSRLEEVVVVGYGSNAASALTESVASVTSSNIKIRGAGTFKFKSKPLYVIDGVTSTENAFKKLDEDRIASIDVLKDEAATAIYGSRASDGVIIITTKKGNLTSNGDVIKAGITNTNFEIQKLTSVESDGNITVIDIDKYTVPSTFSYFAAPVINENVFLTAKIGDWQQYNLLPGEVNVYFEDSYSGITTINPYAITDSLTVSLGIDPNVAIKRKPINNFKKNTFIGHNKVIEKAYQIELKNNKPTAIDIVILDRVPVSEDKEIKVDDIETGTSDYNPKKGILKWKTTISPNQSENYKFSYTLKYPRYRHISL</sequence>
<dbReference type="EMBL" id="FOMI01000003">
    <property type="protein sequence ID" value="SFD05885.1"/>
    <property type="molecule type" value="Genomic_DNA"/>
</dbReference>
<dbReference type="InterPro" id="IPR008969">
    <property type="entry name" value="CarboxyPept-like_regulatory"/>
</dbReference>
<dbReference type="InterPro" id="IPR025554">
    <property type="entry name" value="DUF4140"/>
</dbReference>
<reference evidence="7" key="1">
    <citation type="submission" date="2016-10" db="EMBL/GenBank/DDBJ databases">
        <authorList>
            <person name="Varghese N."/>
            <person name="Submissions S."/>
        </authorList>
    </citation>
    <scope>NUCLEOTIDE SEQUENCE [LARGE SCALE GENOMIC DNA]</scope>
    <source>
        <strain evidence="7">DSM 25730</strain>
    </source>
</reference>
<dbReference type="Pfam" id="PF13598">
    <property type="entry name" value="DUF4139"/>
    <property type="match status" value="1"/>
</dbReference>
<dbReference type="Proteomes" id="UP000199439">
    <property type="component" value="Unassembled WGS sequence"/>
</dbReference>
<protein>
    <recommendedName>
        <fullName evidence="8">TonB-dependent outer membrane receptor, SusC/RagA subfamily, signature region</fullName>
    </recommendedName>
</protein>
<dbReference type="AlphaFoldDB" id="A0A1I1P837"/>
<evidence type="ECO:0000259" key="3">
    <source>
        <dbReference type="Pfam" id="PF07715"/>
    </source>
</evidence>
<evidence type="ECO:0000259" key="4">
    <source>
        <dbReference type="Pfam" id="PF13598"/>
    </source>
</evidence>
<dbReference type="Pfam" id="PF13715">
    <property type="entry name" value="CarbopepD_reg_2"/>
    <property type="match status" value="1"/>
</dbReference>
<evidence type="ECO:0000313" key="6">
    <source>
        <dbReference type="EMBL" id="SFD05885.1"/>
    </source>
</evidence>
<dbReference type="InterPro" id="IPR037291">
    <property type="entry name" value="DUF4139"/>
</dbReference>